<accession>A0ABW0MDT6</accession>
<dbReference type="RefSeq" id="WP_379000425.1">
    <property type="nucleotide sequence ID" value="NZ_JBHSMT010000030.1"/>
</dbReference>
<evidence type="ECO:0000313" key="3">
    <source>
        <dbReference type="EMBL" id="MFC5476329.1"/>
    </source>
</evidence>
<dbReference type="PRINTS" id="PR00040">
    <property type="entry name" value="HTHMERR"/>
</dbReference>
<dbReference type="Pfam" id="PF13411">
    <property type="entry name" value="MerR_1"/>
    <property type="match status" value="1"/>
</dbReference>
<dbReference type="PROSITE" id="PS00552">
    <property type="entry name" value="HTH_MERR_1"/>
    <property type="match status" value="1"/>
</dbReference>
<dbReference type="Pfam" id="PF07739">
    <property type="entry name" value="TipAS"/>
    <property type="match status" value="1"/>
</dbReference>
<sequence length="341" mass="38487">MLLRVGELAKRCGLTVRTLHYYEEIGLLLPSARSDAGYRLYNRIDIARLHQIQAMRRMGLPLTEIGTILARPDTSLSTVIEQQINMLDRQIAQTANLRGRLVRLRAQFIAGSEPDLADWLTTMELMTMYDKYFSQEELAQLPFLMTNETRHSEWSALVAEVDALMQAGVPAQSEQAQLLSRRWMLMLESDTAANPKLLVQLNAMHLNEPAMQAQTGISSEMADYVLAAFAESKLVVYQKYLSPAEFAYMRKHYGQRMKEWPPLIAEVRQEMALATAPDDPKMQRLAQRWLELFRAYAGDDPATHLKIRNALANEPSLLAGTWVTPEVTAFLGKAMASLSAA</sequence>
<dbReference type="PANTHER" id="PTHR30204:SF90">
    <property type="entry name" value="HTH-TYPE TRANSCRIPTIONAL ACTIVATOR MTA"/>
    <property type="match status" value="1"/>
</dbReference>
<dbReference type="PANTHER" id="PTHR30204">
    <property type="entry name" value="REDOX-CYCLING DRUG-SENSING TRANSCRIPTIONAL ACTIVATOR SOXR"/>
    <property type="match status" value="1"/>
</dbReference>
<dbReference type="SMART" id="SM00422">
    <property type="entry name" value="HTH_MERR"/>
    <property type="match status" value="1"/>
</dbReference>
<gene>
    <name evidence="3" type="ORF">ACFPM8_20385</name>
</gene>
<evidence type="ECO:0000256" key="1">
    <source>
        <dbReference type="ARBA" id="ARBA00023125"/>
    </source>
</evidence>
<keyword evidence="4" id="KW-1185">Reference proteome</keyword>
<protein>
    <submittedName>
        <fullName evidence="3">MerR family transcriptional regulator</fullName>
    </submittedName>
</protein>
<dbReference type="InterPro" id="IPR009061">
    <property type="entry name" value="DNA-bd_dom_put_sf"/>
</dbReference>
<evidence type="ECO:0000259" key="2">
    <source>
        <dbReference type="PROSITE" id="PS50937"/>
    </source>
</evidence>
<reference evidence="4" key="1">
    <citation type="journal article" date="2019" name="Int. J. Syst. Evol. Microbiol.">
        <title>The Global Catalogue of Microorganisms (GCM) 10K type strain sequencing project: providing services to taxonomists for standard genome sequencing and annotation.</title>
        <authorList>
            <consortium name="The Broad Institute Genomics Platform"/>
            <consortium name="The Broad Institute Genome Sequencing Center for Infectious Disease"/>
            <person name="Wu L."/>
            <person name="Ma J."/>
        </authorList>
    </citation>
    <scope>NUCLEOTIDE SEQUENCE [LARGE SCALE GENOMIC DNA]</scope>
    <source>
        <strain evidence="4">JCM 17066</strain>
    </source>
</reference>
<name>A0ABW0MDT6_9BURK</name>
<comment type="caution">
    <text evidence="3">The sequence shown here is derived from an EMBL/GenBank/DDBJ whole genome shotgun (WGS) entry which is preliminary data.</text>
</comment>
<proteinExistence type="predicted"/>
<dbReference type="CDD" id="cd04788">
    <property type="entry name" value="HTH_NolA-AlbR"/>
    <property type="match status" value="1"/>
</dbReference>
<dbReference type="Proteomes" id="UP001596045">
    <property type="component" value="Unassembled WGS sequence"/>
</dbReference>
<evidence type="ECO:0000313" key="4">
    <source>
        <dbReference type="Proteomes" id="UP001596045"/>
    </source>
</evidence>
<dbReference type="InterPro" id="IPR012925">
    <property type="entry name" value="TipAS_dom"/>
</dbReference>
<dbReference type="InterPro" id="IPR000551">
    <property type="entry name" value="MerR-type_HTH_dom"/>
</dbReference>
<dbReference type="InterPro" id="IPR047057">
    <property type="entry name" value="MerR_fam"/>
</dbReference>
<organism evidence="3 4">
    <name type="scientific">Paraherbaspirillum soli</name>
    <dbReference type="NCBI Taxonomy" id="631222"/>
    <lineage>
        <taxon>Bacteria</taxon>
        <taxon>Pseudomonadati</taxon>
        <taxon>Pseudomonadota</taxon>
        <taxon>Betaproteobacteria</taxon>
        <taxon>Burkholderiales</taxon>
        <taxon>Oxalobacteraceae</taxon>
        <taxon>Paraherbaspirillum</taxon>
    </lineage>
</organism>
<feature type="domain" description="HTH merR-type" evidence="2">
    <location>
        <begin position="2"/>
        <end position="71"/>
    </location>
</feature>
<dbReference type="EMBL" id="JBHSMT010000030">
    <property type="protein sequence ID" value="MFC5476329.1"/>
    <property type="molecule type" value="Genomic_DNA"/>
</dbReference>
<keyword evidence="1" id="KW-0238">DNA-binding</keyword>
<dbReference type="Gene3D" id="1.10.1660.10">
    <property type="match status" value="1"/>
</dbReference>
<dbReference type="SUPFAM" id="SSF46955">
    <property type="entry name" value="Putative DNA-binding domain"/>
    <property type="match status" value="1"/>
</dbReference>
<dbReference type="PROSITE" id="PS50937">
    <property type="entry name" value="HTH_MERR_2"/>
    <property type="match status" value="1"/>
</dbReference>